<gene>
    <name evidence="1" type="ORF">HOC_16750</name>
</gene>
<dbReference type="EMBL" id="ARYL01000034">
    <property type="protein sequence ID" value="KDA01160.1"/>
    <property type="molecule type" value="Genomic_DNA"/>
</dbReference>
<keyword evidence="2" id="KW-1185">Reference proteome</keyword>
<dbReference type="GO" id="GO:0006313">
    <property type="term" value="P:DNA transposition"/>
    <property type="evidence" value="ECO:0007669"/>
    <property type="project" value="InterPro"/>
</dbReference>
<dbReference type="AlphaFoldDB" id="A0A059G3K4"/>
<evidence type="ECO:0000313" key="2">
    <source>
        <dbReference type="Proteomes" id="UP000024942"/>
    </source>
</evidence>
<dbReference type="OrthoDB" id="9800877at2"/>
<dbReference type="NCBIfam" id="NF047595">
    <property type="entry name" value="IS66_ISRel24_TnpA"/>
    <property type="match status" value="1"/>
</dbReference>
<dbReference type="SUPFAM" id="SSF48295">
    <property type="entry name" value="TrpR-like"/>
    <property type="match status" value="1"/>
</dbReference>
<dbReference type="GO" id="GO:0004803">
    <property type="term" value="F:transposase activity"/>
    <property type="evidence" value="ECO:0007669"/>
    <property type="project" value="InterPro"/>
</dbReference>
<protein>
    <submittedName>
        <fullName evidence="1">Transposase, IS66 family protein</fullName>
    </submittedName>
</protein>
<dbReference type="InterPro" id="IPR002514">
    <property type="entry name" value="Transposase_8"/>
</dbReference>
<dbReference type="RefSeq" id="WP_045695144.1">
    <property type="nucleotide sequence ID" value="NZ_ARYL01000034.1"/>
</dbReference>
<dbReference type="InterPro" id="IPR036388">
    <property type="entry name" value="WH-like_DNA-bd_sf"/>
</dbReference>
<dbReference type="Proteomes" id="UP000024942">
    <property type="component" value="Unassembled WGS sequence"/>
</dbReference>
<comment type="caution">
    <text evidence="1">The sequence shown here is derived from an EMBL/GenBank/DDBJ whole genome shotgun (WGS) entry which is preliminary data.</text>
</comment>
<dbReference type="GO" id="GO:0043565">
    <property type="term" value="F:sequence-specific DNA binding"/>
    <property type="evidence" value="ECO:0007669"/>
    <property type="project" value="InterPro"/>
</dbReference>
<dbReference type="InterPro" id="IPR010921">
    <property type="entry name" value="Trp_repressor/repl_initiator"/>
</dbReference>
<dbReference type="Pfam" id="PF01527">
    <property type="entry name" value="HTH_Tnp_1"/>
    <property type="match status" value="1"/>
</dbReference>
<evidence type="ECO:0000313" key="1">
    <source>
        <dbReference type="EMBL" id="KDA01160.1"/>
    </source>
</evidence>
<organism evidence="1 2">
    <name type="scientific">Hyphomonas oceanitis SCH89</name>
    <dbReference type="NCBI Taxonomy" id="1280953"/>
    <lineage>
        <taxon>Bacteria</taxon>
        <taxon>Pseudomonadati</taxon>
        <taxon>Pseudomonadota</taxon>
        <taxon>Alphaproteobacteria</taxon>
        <taxon>Hyphomonadales</taxon>
        <taxon>Hyphomonadaceae</taxon>
        <taxon>Hyphomonas</taxon>
    </lineage>
</organism>
<dbReference type="Gene3D" id="1.10.10.10">
    <property type="entry name" value="Winged helix-like DNA-binding domain superfamily/Winged helix DNA-binding domain"/>
    <property type="match status" value="1"/>
</dbReference>
<sequence length="117" mass="13003">MFDHKPVRKRRSYSRAFKLQVLAETREPFVSVAEVARRHGMNANVIFNWLRDPRFGGDKAVTGFLPVKIGPAPVAVTAQPLSGPGDEVIVELAAGARIRCRDEPSLVRVLRALRQVT</sequence>
<dbReference type="PATRIC" id="fig|1280953.3.peg.3356"/>
<proteinExistence type="predicted"/>
<reference evidence="1 2" key="1">
    <citation type="journal article" date="2014" name="Antonie Van Leeuwenhoek">
        <title>Hyphomonas beringensis sp. nov. and Hyphomonas chukchiensis sp. nov., isolated from surface seawater of the Bering Sea and Chukchi Sea.</title>
        <authorList>
            <person name="Li C."/>
            <person name="Lai Q."/>
            <person name="Li G."/>
            <person name="Dong C."/>
            <person name="Wang J."/>
            <person name="Liao Y."/>
            <person name="Shao Z."/>
        </authorList>
    </citation>
    <scope>NUCLEOTIDE SEQUENCE [LARGE SCALE GENOMIC DNA]</scope>
    <source>
        <strain evidence="1 2">SCH89</strain>
    </source>
</reference>
<dbReference type="STRING" id="1280953.HOC_16750"/>
<accession>A0A059G3K4</accession>
<name>A0A059G3K4_9PROT</name>